<protein>
    <submittedName>
        <fullName evidence="5">SDR family NAD(P)-dependent oxidoreductase</fullName>
    </submittedName>
</protein>
<evidence type="ECO:0000313" key="5">
    <source>
        <dbReference type="EMBL" id="MDZ5000546.1"/>
    </source>
</evidence>
<organism evidence="5 6">
    <name type="scientific">Clostridium perfringens</name>
    <dbReference type="NCBI Taxonomy" id="1502"/>
    <lineage>
        <taxon>Bacteria</taxon>
        <taxon>Bacillati</taxon>
        <taxon>Bacillota</taxon>
        <taxon>Clostridia</taxon>
        <taxon>Eubacteriales</taxon>
        <taxon>Clostridiaceae</taxon>
        <taxon>Clostridium</taxon>
    </lineage>
</organism>
<dbReference type="InterPro" id="IPR036291">
    <property type="entry name" value="NAD(P)-bd_dom_sf"/>
</dbReference>
<accession>A0AAW9IIT6</accession>
<proteinExistence type="inferred from homology"/>
<dbReference type="GO" id="GO:0005829">
    <property type="term" value="C:cytosol"/>
    <property type="evidence" value="ECO:0007669"/>
    <property type="project" value="TreeGrafter"/>
</dbReference>
<evidence type="ECO:0000256" key="2">
    <source>
        <dbReference type="ARBA" id="ARBA00022857"/>
    </source>
</evidence>
<gene>
    <name evidence="5" type="ORF">GNF79_16030</name>
</gene>
<dbReference type="GO" id="GO:0016491">
    <property type="term" value="F:oxidoreductase activity"/>
    <property type="evidence" value="ECO:0007669"/>
    <property type="project" value="UniProtKB-KW"/>
</dbReference>
<evidence type="ECO:0000256" key="3">
    <source>
        <dbReference type="ARBA" id="ARBA00023002"/>
    </source>
</evidence>
<comment type="caution">
    <text evidence="5">The sequence shown here is derived from an EMBL/GenBank/DDBJ whole genome shotgun (WGS) entry which is preliminary data.</text>
</comment>
<dbReference type="InterPro" id="IPR020904">
    <property type="entry name" value="Sc_DH/Rdtase_CS"/>
</dbReference>
<dbReference type="CDD" id="cd05233">
    <property type="entry name" value="SDR_c"/>
    <property type="match status" value="1"/>
</dbReference>
<keyword evidence="2" id="KW-0521">NADP</keyword>
<dbReference type="AlphaFoldDB" id="A0AAW9IIT6"/>
<reference evidence="5" key="1">
    <citation type="submission" date="2019-11" db="EMBL/GenBank/DDBJ databases">
        <title>Characterization of Clostridium perfringens isolates from swine manure treated agricultural soils.</title>
        <authorList>
            <person name="Wushke S.T."/>
        </authorList>
    </citation>
    <scope>NUCLEOTIDE SEQUENCE</scope>
    <source>
        <strain evidence="5">X26</strain>
    </source>
</reference>
<dbReference type="Pfam" id="PF00106">
    <property type="entry name" value="adh_short"/>
    <property type="match status" value="1"/>
</dbReference>
<dbReference type="PRINTS" id="PR00081">
    <property type="entry name" value="GDHRDH"/>
</dbReference>
<keyword evidence="3" id="KW-0560">Oxidoreductase</keyword>
<sequence length="210" mass="23024">MVVITGAGSGLGAALAKKYSSLDYHVCLLGRTKSKLEQTAKFLTNSYSIYEVDVTSKQMVSQIIQSIQDDFGSIHLLINNAGVGFFDYAENLSEDSIHQMIDINLKGTIFCTQEVLKGMKKHNEGTIVNIVSTAGKEGKITESVYCASKFGVRGFTESLALELKKTSINVLAVYMGGMKTEFWDGVFSEEQAKKLMDPNDIADIIIDNIK</sequence>
<dbReference type="Proteomes" id="UP001291306">
    <property type="component" value="Unassembled WGS sequence"/>
</dbReference>
<evidence type="ECO:0000256" key="1">
    <source>
        <dbReference type="ARBA" id="ARBA00006484"/>
    </source>
</evidence>
<evidence type="ECO:0000256" key="4">
    <source>
        <dbReference type="RuleBase" id="RU000363"/>
    </source>
</evidence>
<comment type="similarity">
    <text evidence="1 4">Belongs to the short-chain dehydrogenases/reductases (SDR) family.</text>
</comment>
<dbReference type="InterPro" id="IPR002347">
    <property type="entry name" value="SDR_fam"/>
</dbReference>
<dbReference type="EMBL" id="WNVC01000425">
    <property type="protein sequence ID" value="MDZ5000546.1"/>
    <property type="molecule type" value="Genomic_DNA"/>
</dbReference>
<dbReference type="PRINTS" id="PR00080">
    <property type="entry name" value="SDRFAMILY"/>
</dbReference>
<evidence type="ECO:0000313" key="6">
    <source>
        <dbReference type="Proteomes" id="UP001291306"/>
    </source>
</evidence>
<name>A0AAW9IIT6_CLOPF</name>
<dbReference type="Gene3D" id="3.40.50.720">
    <property type="entry name" value="NAD(P)-binding Rossmann-like Domain"/>
    <property type="match status" value="1"/>
</dbReference>
<dbReference type="PANTHER" id="PTHR43391:SF14">
    <property type="entry name" value="DEHYDROGENASE_REDUCTASE SDR FAMILY PROTEIN 7-LIKE"/>
    <property type="match status" value="1"/>
</dbReference>
<dbReference type="PANTHER" id="PTHR43391">
    <property type="entry name" value="RETINOL DEHYDROGENASE-RELATED"/>
    <property type="match status" value="1"/>
</dbReference>
<dbReference type="SUPFAM" id="SSF51735">
    <property type="entry name" value="NAD(P)-binding Rossmann-fold domains"/>
    <property type="match status" value="1"/>
</dbReference>
<feature type="non-terminal residue" evidence="5">
    <location>
        <position position="210"/>
    </location>
</feature>
<dbReference type="PROSITE" id="PS00061">
    <property type="entry name" value="ADH_SHORT"/>
    <property type="match status" value="1"/>
</dbReference>